<dbReference type="GO" id="GO:0016758">
    <property type="term" value="F:hexosyltransferase activity"/>
    <property type="evidence" value="ECO:0007669"/>
    <property type="project" value="UniProtKB-ARBA"/>
</dbReference>
<organism evidence="2 3">
    <name type="scientific">Pseudoleptotrichia goodfellowii</name>
    <dbReference type="NCBI Taxonomy" id="157692"/>
    <lineage>
        <taxon>Bacteria</taxon>
        <taxon>Fusobacteriati</taxon>
        <taxon>Fusobacteriota</taxon>
        <taxon>Fusobacteriia</taxon>
        <taxon>Fusobacteriales</taxon>
        <taxon>Leptotrichiaceae</taxon>
        <taxon>Pseudoleptotrichia</taxon>
    </lineage>
</organism>
<dbReference type="RefSeq" id="WP_026737771.1">
    <property type="nucleotide sequence ID" value="NZ_AP019822.1"/>
</dbReference>
<name>A0A510JB24_9FUSO</name>
<dbReference type="Pfam" id="PF06722">
    <property type="entry name" value="EryCIII-like_C"/>
    <property type="match status" value="1"/>
</dbReference>
<dbReference type="STRING" id="714315.GCA_000516535_01423"/>
<dbReference type="SUPFAM" id="SSF53756">
    <property type="entry name" value="UDP-Glycosyltransferase/glycogen phosphorylase"/>
    <property type="match status" value="1"/>
</dbReference>
<dbReference type="AlphaFoldDB" id="A0A510JB24"/>
<dbReference type="PANTHER" id="PTHR48050:SF13">
    <property type="entry name" value="STEROL 3-BETA-GLUCOSYLTRANSFERASE UGT80A2"/>
    <property type="match status" value="1"/>
</dbReference>
<accession>A0A510JB24</accession>
<evidence type="ECO:0000313" key="3">
    <source>
        <dbReference type="Proteomes" id="UP000321606"/>
    </source>
</evidence>
<sequence length="426" mass="49124">MTPSKKIKVDVVAPPFSGHLYPLLEMIIPLLNNKKYDIRVYTGIQKKEVAESLGISCKVVLEDYPDAFENIANTPEKTDATILYKQFKKNMKIIPIIIKELEEEFKKRGTDIVIADFVAIPAGIACNNLKIPWITSMPTPFALESKSTTPSYLGGWYPKNNIFYKIRDSIGRFVIRSFKRIVCLAVSKELKTLNFKLYNENGEENIYSPYSILGVGMKELEFRDDFPERFIWIGPCSPSFDKKEYTFTDTSKFKKTVFLSNGTHVLWAKERMIKIAKNLGKSYPDICFIVSSGDYSKKDEEVKKISENVYVYKYIDYETALPRADYVIHHGGAGIMYKVIKHNKPSVIIPHDYDQFDYAVRARIADIAFVADLKSEDSINKAFQDMLNRKEWKNLEKIHNSFNNYPSADILEKEIERLLKGRENNK</sequence>
<dbReference type="InterPro" id="IPR010610">
    <property type="entry name" value="EryCIII-like_C"/>
</dbReference>
<dbReference type="OrthoDB" id="6620093at2"/>
<keyword evidence="2" id="KW-0808">Transferase</keyword>
<dbReference type="GO" id="GO:0008194">
    <property type="term" value="F:UDP-glycosyltransferase activity"/>
    <property type="evidence" value="ECO:0007669"/>
    <property type="project" value="InterPro"/>
</dbReference>
<dbReference type="InterPro" id="IPR002213">
    <property type="entry name" value="UDP_glucos_trans"/>
</dbReference>
<protein>
    <submittedName>
        <fullName evidence="2">Glycosyltransferase family 28 C-terminal domain protein</fullName>
    </submittedName>
</protein>
<dbReference type="Gene3D" id="3.40.50.2000">
    <property type="entry name" value="Glycogen Phosphorylase B"/>
    <property type="match status" value="2"/>
</dbReference>
<evidence type="ECO:0000259" key="1">
    <source>
        <dbReference type="Pfam" id="PF06722"/>
    </source>
</evidence>
<proteinExistence type="predicted"/>
<dbReference type="PANTHER" id="PTHR48050">
    <property type="entry name" value="STEROL 3-BETA-GLUCOSYLTRANSFERASE"/>
    <property type="match status" value="1"/>
</dbReference>
<dbReference type="EMBL" id="AP019822">
    <property type="protein sequence ID" value="BBM36482.1"/>
    <property type="molecule type" value="Genomic_DNA"/>
</dbReference>
<reference evidence="2 3" key="1">
    <citation type="submission" date="2019-07" db="EMBL/GenBank/DDBJ databases">
        <title>Complete Genome Sequence of Leptotrichia goodfellowii Strain JCM 16774.</title>
        <authorList>
            <person name="Watanabe S."/>
            <person name="Cui L."/>
        </authorList>
    </citation>
    <scope>NUCLEOTIDE SEQUENCE [LARGE SCALE GENOMIC DNA]</scope>
    <source>
        <strain evidence="2 3">JCM16774</strain>
    </source>
</reference>
<dbReference type="GO" id="GO:0017000">
    <property type="term" value="P:antibiotic biosynthetic process"/>
    <property type="evidence" value="ECO:0007669"/>
    <property type="project" value="UniProtKB-ARBA"/>
</dbReference>
<dbReference type="CDD" id="cd03784">
    <property type="entry name" value="GT1_Gtf-like"/>
    <property type="match status" value="1"/>
</dbReference>
<gene>
    <name evidence="2" type="ORF">JCM16774_1414</name>
</gene>
<dbReference type="KEGG" id="lgo:JCM16774_1414"/>
<dbReference type="InterPro" id="IPR050426">
    <property type="entry name" value="Glycosyltransferase_28"/>
</dbReference>
<evidence type="ECO:0000313" key="2">
    <source>
        <dbReference type="EMBL" id="BBM36482.1"/>
    </source>
</evidence>
<dbReference type="Proteomes" id="UP000321606">
    <property type="component" value="Chromosome"/>
</dbReference>
<feature type="domain" description="Erythromycin biosynthesis protein CIII-like C-terminal" evidence="1">
    <location>
        <begin position="297"/>
        <end position="393"/>
    </location>
</feature>